<organism evidence="1">
    <name type="scientific">uncultured Caudovirales phage</name>
    <dbReference type="NCBI Taxonomy" id="2100421"/>
    <lineage>
        <taxon>Viruses</taxon>
        <taxon>Duplodnaviria</taxon>
        <taxon>Heunggongvirae</taxon>
        <taxon>Uroviricota</taxon>
        <taxon>Caudoviricetes</taxon>
        <taxon>Peduoviridae</taxon>
        <taxon>Maltschvirus</taxon>
        <taxon>Maltschvirus maltsch</taxon>
    </lineage>
</organism>
<sequence>MKKEDQKIVGYIIYEISVVSYEFRGEKGTTVFSPEVSWKKKVYTTITAAEEALTHIEQHDWRNGVIVPLYANLEDLDKVSKKFKEIKKENNN</sequence>
<protein>
    <submittedName>
        <fullName evidence="1">Uncharacterized protein</fullName>
    </submittedName>
</protein>
<evidence type="ECO:0000313" key="1">
    <source>
        <dbReference type="EMBL" id="CAB4174546.1"/>
    </source>
</evidence>
<name>A0A6J5PWS3_9CAUD</name>
<gene>
    <name evidence="1" type="ORF">UFOVP972_53</name>
</gene>
<proteinExistence type="predicted"/>
<accession>A0A6J5PWS3</accession>
<dbReference type="EMBL" id="LR796923">
    <property type="protein sequence ID" value="CAB4174546.1"/>
    <property type="molecule type" value="Genomic_DNA"/>
</dbReference>
<reference evidence="1" key="1">
    <citation type="submission" date="2020-05" db="EMBL/GenBank/DDBJ databases">
        <authorList>
            <person name="Chiriac C."/>
            <person name="Salcher M."/>
            <person name="Ghai R."/>
            <person name="Kavagutti S V."/>
        </authorList>
    </citation>
    <scope>NUCLEOTIDE SEQUENCE</scope>
</reference>